<proteinExistence type="predicted"/>
<name>A0ABX4PGX7_9LEPT</name>
<evidence type="ECO:0000313" key="2">
    <source>
        <dbReference type="Proteomes" id="UP000231857"/>
    </source>
</evidence>
<dbReference type="Proteomes" id="UP000231857">
    <property type="component" value="Unassembled WGS sequence"/>
</dbReference>
<evidence type="ECO:0000313" key="1">
    <source>
        <dbReference type="EMBL" id="PKA14626.1"/>
    </source>
</evidence>
<evidence type="ECO:0008006" key="3">
    <source>
        <dbReference type="Google" id="ProtNLM"/>
    </source>
</evidence>
<keyword evidence="2" id="KW-1185">Reference proteome</keyword>
<sequence length="180" mass="20050">MALGAVGWLSAGVAYGLATNGKQFLNNPVAFSYGYGFAGLDYGLSSVANPFAGAPMPTIDRVPGGAIIRNSFYANNLMSKKYYAQTHGYTVSFRTGEDTYAHILHERRHIIQNRTREGFYNGYGGGIFRYFGGGKEIEADLSAGYFGYQQTGAFILFLYYNKYISDDLYRNIRLWTLLNN</sequence>
<reference evidence="1 2" key="1">
    <citation type="submission" date="2017-07" db="EMBL/GenBank/DDBJ databases">
        <title>Leptospira spp. isolated from tropical soils.</title>
        <authorList>
            <person name="Thibeaux R."/>
            <person name="Iraola G."/>
            <person name="Ferres I."/>
            <person name="Bierque E."/>
            <person name="Girault D."/>
            <person name="Soupe-Gilbert M.-E."/>
            <person name="Picardeau M."/>
            <person name="Goarant C."/>
        </authorList>
    </citation>
    <scope>NUCLEOTIDE SEQUENCE [LARGE SCALE GENOMIC DNA]</scope>
    <source>
        <strain evidence="1 2">ATI7-C-A2</strain>
    </source>
</reference>
<dbReference type="EMBL" id="NPEI01000015">
    <property type="protein sequence ID" value="PKA14626.1"/>
    <property type="molecule type" value="Genomic_DNA"/>
</dbReference>
<protein>
    <recommendedName>
        <fullName evidence="3">DUF4157 domain-containing protein</fullName>
    </recommendedName>
</protein>
<accession>A0ABX4PGX7</accession>
<comment type="caution">
    <text evidence="1">The sequence shown here is derived from an EMBL/GenBank/DDBJ whole genome shotgun (WGS) entry which is preliminary data.</text>
</comment>
<gene>
    <name evidence="1" type="ORF">CH363_17855</name>
</gene>
<organism evidence="1 2">
    <name type="scientific">Leptospira haakeii</name>
    <dbReference type="NCBI Taxonomy" id="2023198"/>
    <lineage>
        <taxon>Bacteria</taxon>
        <taxon>Pseudomonadati</taxon>
        <taxon>Spirochaetota</taxon>
        <taxon>Spirochaetia</taxon>
        <taxon>Leptospirales</taxon>
        <taxon>Leptospiraceae</taxon>
        <taxon>Leptospira</taxon>
    </lineage>
</organism>
<dbReference type="RefSeq" id="WP_100724827.1">
    <property type="nucleotide sequence ID" value="NZ_NPEG01000013.1"/>
</dbReference>